<dbReference type="EMBL" id="BNDW01000010">
    <property type="protein sequence ID" value="GHI20393.1"/>
    <property type="molecule type" value="Genomic_DNA"/>
</dbReference>
<evidence type="ECO:0000313" key="1">
    <source>
        <dbReference type="EMBL" id="GHI20393.1"/>
    </source>
</evidence>
<evidence type="ECO:0000313" key="7">
    <source>
        <dbReference type="EMBL" id="GHI24436.1"/>
    </source>
</evidence>
<protein>
    <submittedName>
        <fullName evidence="1">Uncharacterized protein</fullName>
    </submittedName>
</protein>
<dbReference type="EMBL" id="BNDW01000057">
    <property type="protein sequence ID" value="GHI24436.1"/>
    <property type="molecule type" value="Genomic_DNA"/>
</dbReference>
<evidence type="ECO:0000313" key="9">
    <source>
        <dbReference type="EMBL" id="GHI25573.1"/>
    </source>
</evidence>
<dbReference type="Proteomes" id="UP001052739">
    <property type="component" value="Unassembled WGS sequence"/>
</dbReference>
<dbReference type="EMBL" id="BNDW01000026">
    <property type="protein sequence ID" value="GHI22788.1"/>
    <property type="molecule type" value="Genomic_DNA"/>
</dbReference>
<name>A0ABQ3P5U6_9ACTN</name>
<evidence type="ECO:0000313" key="4">
    <source>
        <dbReference type="EMBL" id="GHI22808.1"/>
    </source>
</evidence>
<dbReference type="InterPro" id="IPR045677">
    <property type="entry name" value="DUF6197"/>
</dbReference>
<accession>A0ABQ3P5U6</accession>
<evidence type="ECO:0000313" key="2">
    <source>
        <dbReference type="EMBL" id="GHI20404.1"/>
    </source>
</evidence>
<organism evidence="1 11">
    <name type="scientific">Streptomyces hydrogenans</name>
    <dbReference type="NCBI Taxonomy" id="1873719"/>
    <lineage>
        <taxon>Bacteria</taxon>
        <taxon>Bacillati</taxon>
        <taxon>Actinomycetota</taxon>
        <taxon>Actinomycetes</taxon>
        <taxon>Kitasatosporales</taxon>
        <taxon>Streptomycetaceae</taxon>
        <taxon>Streptomyces</taxon>
    </lineage>
</organism>
<proteinExistence type="predicted"/>
<dbReference type="EMBL" id="BNDW01000059">
    <property type="protein sequence ID" value="GHI24495.1"/>
    <property type="molecule type" value="Genomic_DNA"/>
</dbReference>
<evidence type="ECO:0000313" key="5">
    <source>
        <dbReference type="EMBL" id="GHI22920.1"/>
    </source>
</evidence>
<evidence type="ECO:0000313" key="10">
    <source>
        <dbReference type="EMBL" id="GHI25597.1"/>
    </source>
</evidence>
<gene>
    <name evidence="1" type="ORF">Shyd_17640</name>
    <name evidence="2" type="ORF">Shyd_17750</name>
    <name evidence="3" type="ORF">Shyd_41590</name>
    <name evidence="4" type="ORF">Shyd_41790</name>
    <name evidence="5" type="ORF">Shyd_42910</name>
    <name evidence="6" type="ORF">Shyd_47560</name>
    <name evidence="7" type="ORF">Shyd_58070</name>
    <name evidence="8" type="ORF">Shyd_58660</name>
    <name evidence="9" type="ORF">Shyd_69440</name>
    <name evidence="10" type="ORF">Shyd_69680</name>
</gene>
<dbReference type="EMBL" id="BNDW01000081">
    <property type="protein sequence ID" value="GHI25573.1"/>
    <property type="molecule type" value="Genomic_DNA"/>
</dbReference>
<keyword evidence="11" id="KW-1185">Reference proteome</keyword>
<reference evidence="1" key="1">
    <citation type="submission" date="2024-05" db="EMBL/GenBank/DDBJ databases">
        <title>Whole genome shotgun sequence of Streptomyces hydrogenans NBRC 13475.</title>
        <authorList>
            <person name="Komaki H."/>
            <person name="Tamura T."/>
        </authorList>
    </citation>
    <scope>NUCLEOTIDE SEQUENCE</scope>
    <source>
        <strain evidence="1">NBRC 13475</strain>
    </source>
</reference>
<dbReference type="EMBL" id="BNDW01000081">
    <property type="protein sequence ID" value="GHI25597.1"/>
    <property type="molecule type" value="Genomic_DNA"/>
</dbReference>
<evidence type="ECO:0000313" key="11">
    <source>
        <dbReference type="Proteomes" id="UP001052739"/>
    </source>
</evidence>
<evidence type="ECO:0000313" key="3">
    <source>
        <dbReference type="EMBL" id="GHI22788.1"/>
    </source>
</evidence>
<dbReference type="EMBL" id="BNDW01000011">
    <property type="protein sequence ID" value="GHI20404.1"/>
    <property type="molecule type" value="Genomic_DNA"/>
</dbReference>
<dbReference type="EMBL" id="BNDW01000033">
    <property type="protein sequence ID" value="GHI22920.1"/>
    <property type="molecule type" value="Genomic_DNA"/>
</dbReference>
<sequence>MNTRTETDFTPVDQDLYAAAFRLLDPNPNPDPIPEPAAPAAPAALAATAPVPLPATLPMRLTGPVEKTLTDALAFLDAHGWTRHSLINTEGARCSIGALRAAAGARNAAYRDAGNLLLDEARRQHGKKWQTIPSWNDCHTGAQVRSVWEAAIWRAHHLNI</sequence>
<dbReference type="EMBL" id="BNDW01000026">
    <property type="protein sequence ID" value="GHI22808.1"/>
    <property type="molecule type" value="Genomic_DNA"/>
</dbReference>
<evidence type="ECO:0000313" key="6">
    <source>
        <dbReference type="EMBL" id="GHI23385.1"/>
    </source>
</evidence>
<evidence type="ECO:0000313" key="8">
    <source>
        <dbReference type="EMBL" id="GHI24495.1"/>
    </source>
</evidence>
<dbReference type="Pfam" id="PF19698">
    <property type="entry name" value="DUF6197"/>
    <property type="match status" value="1"/>
</dbReference>
<dbReference type="RefSeq" id="WP_226651529.1">
    <property type="nucleotide sequence ID" value="NZ_BNBS01000038.1"/>
</dbReference>
<dbReference type="EMBL" id="BNDW01000037">
    <property type="protein sequence ID" value="GHI23385.1"/>
    <property type="molecule type" value="Genomic_DNA"/>
</dbReference>
<comment type="caution">
    <text evidence="1">The sequence shown here is derived from an EMBL/GenBank/DDBJ whole genome shotgun (WGS) entry which is preliminary data.</text>
</comment>